<dbReference type="GO" id="GO:0008483">
    <property type="term" value="F:transaminase activity"/>
    <property type="evidence" value="ECO:0007669"/>
    <property type="project" value="UniProtKB-KW"/>
</dbReference>
<keyword evidence="1" id="KW-0645">Protease</keyword>
<organism evidence="5 6">
    <name type="scientific">Striga asiatica</name>
    <name type="common">Asiatic witchweed</name>
    <name type="synonym">Buchnera asiatica</name>
    <dbReference type="NCBI Taxonomy" id="4170"/>
    <lineage>
        <taxon>Eukaryota</taxon>
        <taxon>Viridiplantae</taxon>
        <taxon>Streptophyta</taxon>
        <taxon>Embryophyta</taxon>
        <taxon>Tracheophyta</taxon>
        <taxon>Spermatophyta</taxon>
        <taxon>Magnoliopsida</taxon>
        <taxon>eudicotyledons</taxon>
        <taxon>Gunneridae</taxon>
        <taxon>Pentapetalae</taxon>
        <taxon>asterids</taxon>
        <taxon>lamiids</taxon>
        <taxon>Lamiales</taxon>
        <taxon>Orobanchaceae</taxon>
        <taxon>Buchnereae</taxon>
        <taxon>Striga</taxon>
    </lineage>
</organism>
<dbReference type="Proteomes" id="UP000325081">
    <property type="component" value="Unassembled WGS sequence"/>
</dbReference>
<evidence type="ECO:0000313" key="6">
    <source>
        <dbReference type="Proteomes" id="UP000325081"/>
    </source>
</evidence>
<feature type="domain" description="Ubiquitin-like protease family profile" evidence="4">
    <location>
        <begin position="13"/>
        <end position="107"/>
    </location>
</feature>
<dbReference type="Pfam" id="PF02902">
    <property type="entry name" value="Peptidase_C48"/>
    <property type="match status" value="1"/>
</dbReference>
<name>A0A5A7QUE0_STRAF</name>
<evidence type="ECO:0000256" key="1">
    <source>
        <dbReference type="ARBA" id="ARBA00022670"/>
    </source>
</evidence>
<feature type="transmembrane region" description="Helical" evidence="3">
    <location>
        <begin position="6"/>
        <end position="27"/>
    </location>
</feature>
<reference evidence="6" key="1">
    <citation type="journal article" date="2019" name="Curr. Biol.">
        <title>Genome Sequence of Striga asiatica Provides Insight into the Evolution of Plant Parasitism.</title>
        <authorList>
            <person name="Yoshida S."/>
            <person name="Kim S."/>
            <person name="Wafula E.K."/>
            <person name="Tanskanen J."/>
            <person name="Kim Y.M."/>
            <person name="Honaas L."/>
            <person name="Yang Z."/>
            <person name="Spallek T."/>
            <person name="Conn C.E."/>
            <person name="Ichihashi Y."/>
            <person name="Cheong K."/>
            <person name="Cui S."/>
            <person name="Der J.P."/>
            <person name="Gundlach H."/>
            <person name="Jiao Y."/>
            <person name="Hori C."/>
            <person name="Ishida J.K."/>
            <person name="Kasahara H."/>
            <person name="Kiba T."/>
            <person name="Kim M.S."/>
            <person name="Koo N."/>
            <person name="Laohavisit A."/>
            <person name="Lee Y.H."/>
            <person name="Lumba S."/>
            <person name="McCourt P."/>
            <person name="Mortimer J.C."/>
            <person name="Mutuku J.M."/>
            <person name="Nomura T."/>
            <person name="Sasaki-Sekimoto Y."/>
            <person name="Seto Y."/>
            <person name="Wang Y."/>
            <person name="Wakatake T."/>
            <person name="Sakakibara H."/>
            <person name="Demura T."/>
            <person name="Yamaguchi S."/>
            <person name="Yoneyama K."/>
            <person name="Manabe R.I."/>
            <person name="Nelson D.C."/>
            <person name="Schulman A.H."/>
            <person name="Timko M.P."/>
            <person name="dePamphilis C.W."/>
            <person name="Choi D."/>
            <person name="Shirasu K."/>
        </authorList>
    </citation>
    <scope>NUCLEOTIDE SEQUENCE [LARGE SCALE GENOMIC DNA]</scope>
    <source>
        <strain evidence="6">cv. UVA1</strain>
    </source>
</reference>
<dbReference type="GO" id="GO:0006508">
    <property type="term" value="P:proteolysis"/>
    <property type="evidence" value="ECO:0007669"/>
    <property type="project" value="UniProtKB-KW"/>
</dbReference>
<keyword evidence="6" id="KW-1185">Reference proteome</keyword>
<dbReference type="EMBL" id="BKCP01008316">
    <property type="protein sequence ID" value="GER48844.1"/>
    <property type="molecule type" value="Genomic_DNA"/>
</dbReference>
<keyword evidence="3" id="KW-1133">Transmembrane helix</keyword>
<evidence type="ECO:0000256" key="2">
    <source>
        <dbReference type="ARBA" id="ARBA00022801"/>
    </source>
</evidence>
<comment type="caution">
    <text evidence="5">The sequence shown here is derived from an EMBL/GenBank/DDBJ whole genome shotgun (WGS) entry which is preliminary data.</text>
</comment>
<gene>
    <name evidence="5" type="ORF">STAS_26044</name>
</gene>
<sequence length="143" mass="16869">MKDRLIGLFPWPFVMLLLKLMVSFRMLSVDWRKPVKSIASFLKRCLPRVIKALAHVILVCNVVEHWVVCRVRLVDWEIELYDFFSHLSSSKVCNDRELMLTPLRRLLPTLLHRSGYFETMNIPPKLNVLSIKRMPSEVQFGYP</sequence>
<keyword evidence="5" id="KW-0808">Transferase</keyword>
<protein>
    <submittedName>
        <fullName evidence="5">Alanine-2-oxoglutarate aminotransferase 2</fullName>
    </submittedName>
</protein>
<keyword evidence="3" id="KW-0812">Transmembrane</keyword>
<evidence type="ECO:0000256" key="3">
    <source>
        <dbReference type="SAM" id="Phobius"/>
    </source>
</evidence>
<keyword evidence="5" id="KW-0032">Aminotransferase</keyword>
<dbReference type="GO" id="GO:0008234">
    <property type="term" value="F:cysteine-type peptidase activity"/>
    <property type="evidence" value="ECO:0007669"/>
    <property type="project" value="InterPro"/>
</dbReference>
<evidence type="ECO:0000313" key="5">
    <source>
        <dbReference type="EMBL" id="GER48844.1"/>
    </source>
</evidence>
<keyword evidence="2" id="KW-0378">Hydrolase</keyword>
<dbReference type="AlphaFoldDB" id="A0A5A7QUE0"/>
<proteinExistence type="predicted"/>
<dbReference type="InterPro" id="IPR003653">
    <property type="entry name" value="Peptidase_C48_C"/>
</dbReference>
<accession>A0A5A7QUE0</accession>
<keyword evidence="3" id="KW-0472">Membrane</keyword>
<evidence type="ECO:0000259" key="4">
    <source>
        <dbReference type="Pfam" id="PF02902"/>
    </source>
</evidence>